<dbReference type="InterPro" id="IPR010953">
    <property type="entry name" value="Citrate_synthase_typ-I"/>
</dbReference>
<evidence type="ECO:0000256" key="5">
    <source>
        <dbReference type="ARBA" id="ARBA00049288"/>
    </source>
</evidence>
<evidence type="ECO:0000256" key="6">
    <source>
        <dbReference type="NCBIfam" id="TIGR01798"/>
    </source>
</evidence>
<dbReference type="OrthoDB" id="9800864at2"/>
<keyword evidence="4 7" id="KW-0808">Transferase</keyword>
<dbReference type="NCBIfam" id="NF004126">
    <property type="entry name" value="PRK05614.1"/>
    <property type="match status" value="1"/>
</dbReference>
<comment type="similarity">
    <text evidence="2 7 10">Belongs to the citrate synthase family.</text>
</comment>
<accession>A0A1P8KPR8</accession>
<dbReference type="Pfam" id="PF00285">
    <property type="entry name" value="Citrate_synt"/>
    <property type="match status" value="1"/>
</dbReference>
<dbReference type="EMBL" id="CP019070">
    <property type="protein sequence ID" value="APW66513.1"/>
    <property type="molecule type" value="Genomic_DNA"/>
</dbReference>
<dbReference type="InterPro" id="IPR019810">
    <property type="entry name" value="Citrate_synthase_AS"/>
</dbReference>
<dbReference type="InterPro" id="IPR036969">
    <property type="entry name" value="Citrate_synthase_sf"/>
</dbReference>
<dbReference type="PANTHER" id="PTHR42871:SF1">
    <property type="entry name" value="CITRATE SYNTHASE"/>
    <property type="match status" value="1"/>
</dbReference>
<dbReference type="SUPFAM" id="SSF48256">
    <property type="entry name" value="Citrate synthase"/>
    <property type="match status" value="1"/>
</dbReference>
<dbReference type="RefSeq" id="WP_076088367.1">
    <property type="nucleotide sequence ID" value="NZ_CP019070.1"/>
</dbReference>
<dbReference type="KEGG" id="alp:LPB137_11970"/>
<sequence length="428" mass="47951">MAKNTFTLTDNRNGNSYEYNVIDGTRGPSVVDISTFYKDSGMFTYDPGYTSTASCDSKITFIDGENSELRYRGYDIGDLAGKKSFLDVCYLLMRGELPGKEASENFDLEIRHRSFLNEGLIRIFDALPDGAHPMATMGAATMALAAFYKDHLNLEDDKQFKIMRRRIVAKMPTIAAMAYRNSIGTPLIYPDVNRYFTENFLYMLRAYPGGTMKRLPDGTNEEIKQIEVDALDAIFTLHADHEQNASTTTVRNVGSTEAHPYVAISSGIAALWGSAHGGANEKVMDQLKMIGDIKNVPSFIAKAKDRNDPFRLMGFGHRVYKNRDPRAECLKGLQDQLKEALNLDSKLLDIAAAVEEAALNDDYFKDRGLYPNIDFYSGVILTALKIPVEMFTPIFVIGRTPGWIAQWSELKQDPKSKIARPRQLYTGN</sequence>
<reference evidence="11 12" key="1">
    <citation type="submission" date="2017-01" db="EMBL/GenBank/DDBJ databases">
        <title>Genome sequencing of Arcobacter sp. LPB0137.</title>
        <authorList>
            <person name="Lee G.-W."/>
            <person name="Yi H."/>
        </authorList>
    </citation>
    <scope>NUCLEOTIDE SEQUENCE [LARGE SCALE GENOMIC DNA]</scope>
    <source>
        <strain evidence="11 12">LPB0137</strain>
    </source>
</reference>
<organism evidence="11 12">
    <name type="scientific">Poseidonibacter parvus</name>
    <dbReference type="NCBI Taxonomy" id="1850254"/>
    <lineage>
        <taxon>Bacteria</taxon>
        <taxon>Pseudomonadati</taxon>
        <taxon>Campylobacterota</taxon>
        <taxon>Epsilonproteobacteria</taxon>
        <taxon>Campylobacterales</taxon>
        <taxon>Arcobacteraceae</taxon>
        <taxon>Poseidonibacter</taxon>
    </lineage>
</organism>
<evidence type="ECO:0000256" key="2">
    <source>
        <dbReference type="ARBA" id="ARBA00010566"/>
    </source>
</evidence>
<keyword evidence="3 9" id="KW-0816">Tricarboxylic acid cycle</keyword>
<dbReference type="UniPathway" id="UPA00223">
    <property type="reaction ID" value="UER00717"/>
</dbReference>
<dbReference type="InterPro" id="IPR024176">
    <property type="entry name" value="Citrate_synthase_bac-typ"/>
</dbReference>
<evidence type="ECO:0000256" key="7">
    <source>
        <dbReference type="PIRNR" id="PIRNR001369"/>
    </source>
</evidence>
<dbReference type="GO" id="GO:0005737">
    <property type="term" value="C:cytoplasm"/>
    <property type="evidence" value="ECO:0007669"/>
    <property type="project" value="InterPro"/>
</dbReference>
<feature type="active site" evidence="8">
    <location>
        <position position="374"/>
    </location>
</feature>
<evidence type="ECO:0000256" key="3">
    <source>
        <dbReference type="ARBA" id="ARBA00022532"/>
    </source>
</evidence>
<dbReference type="GO" id="GO:0036440">
    <property type="term" value="F:citrate synthase activity"/>
    <property type="evidence" value="ECO:0007669"/>
    <property type="project" value="UniProtKB-EC"/>
</dbReference>
<evidence type="ECO:0000256" key="9">
    <source>
        <dbReference type="RuleBase" id="RU003370"/>
    </source>
</evidence>
<dbReference type="InterPro" id="IPR002020">
    <property type="entry name" value="Citrate_synthase"/>
</dbReference>
<dbReference type="PIRSF" id="PIRSF001369">
    <property type="entry name" value="Citrate_synth"/>
    <property type="match status" value="1"/>
</dbReference>
<dbReference type="CDD" id="cd06114">
    <property type="entry name" value="EcCS_like"/>
    <property type="match status" value="1"/>
</dbReference>
<dbReference type="PRINTS" id="PR00143">
    <property type="entry name" value="CITRTSNTHASE"/>
</dbReference>
<dbReference type="STRING" id="1850254.LPB137_11970"/>
<evidence type="ECO:0000256" key="1">
    <source>
        <dbReference type="ARBA" id="ARBA00004751"/>
    </source>
</evidence>
<dbReference type="NCBIfam" id="TIGR01798">
    <property type="entry name" value="cit_synth_I"/>
    <property type="match status" value="1"/>
</dbReference>
<dbReference type="Proteomes" id="UP000186074">
    <property type="component" value="Chromosome"/>
</dbReference>
<comment type="catalytic activity">
    <reaction evidence="5 9">
        <text>oxaloacetate + acetyl-CoA + H2O = citrate + CoA + H(+)</text>
        <dbReference type="Rhea" id="RHEA:16845"/>
        <dbReference type="ChEBI" id="CHEBI:15377"/>
        <dbReference type="ChEBI" id="CHEBI:15378"/>
        <dbReference type="ChEBI" id="CHEBI:16452"/>
        <dbReference type="ChEBI" id="CHEBI:16947"/>
        <dbReference type="ChEBI" id="CHEBI:57287"/>
        <dbReference type="ChEBI" id="CHEBI:57288"/>
        <dbReference type="EC" id="2.3.3.16"/>
    </reaction>
</comment>
<keyword evidence="12" id="KW-1185">Reference proteome</keyword>
<dbReference type="PANTHER" id="PTHR42871">
    <property type="entry name" value="CITRATE SYNTHASE"/>
    <property type="match status" value="1"/>
</dbReference>
<evidence type="ECO:0000313" key="11">
    <source>
        <dbReference type="EMBL" id="APW66513.1"/>
    </source>
</evidence>
<comment type="pathway">
    <text evidence="1 9">Carbohydrate metabolism; tricarboxylic acid cycle; isocitrate from oxaloacetate: step 1/2.</text>
</comment>
<evidence type="ECO:0000256" key="10">
    <source>
        <dbReference type="RuleBase" id="RU003406"/>
    </source>
</evidence>
<evidence type="ECO:0000256" key="4">
    <source>
        <dbReference type="ARBA" id="ARBA00022679"/>
    </source>
</evidence>
<evidence type="ECO:0000313" key="12">
    <source>
        <dbReference type="Proteomes" id="UP000186074"/>
    </source>
</evidence>
<dbReference type="GO" id="GO:0006099">
    <property type="term" value="P:tricarboxylic acid cycle"/>
    <property type="evidence" value="ECO:0007669"/>
    <property type="project" value="UniProtKB-UniRule"/>
</dbReference>
<dbReference type="InterPro" id="IPR016143">
    <property type="entry name" value="Citrate_synth-like_sm_a-sub"/>
</dbReference>
<dbReference type="Gene3D" id="1.10.580.10">
    <property type="entry name" value="Citrate Synthase, domain 1"/>
    <property type="match status" value="1"/>
</dbReference>
<dbReference type="Gene3D" id="2.20.28.60">
    <property type="match status" value="1"/>
</dbReference>
<feature type="active site" evidence="8">
    <location>
        <position position="317"/>
    </location>
</feature>
<dbReference type="PROSITE" id="PS00480">
    <property type="entry name" value="CITRATE_SYNTHASE"/>
    <property type="match status" value="1"/>
</dbReference>
<dbReference type="Gene3D" id="1.10.230.10">
    <property type="entry name" value="Cytochrome P450-Terp, domain 2"/>
    <property type="match status" value="1"/>
</dbReference>
<evidence type="ECO:0000256" key="8">
    <source>
        <dbReference type="PIRSR" id="PIRSR001369-1"/>
    </source>
</evidence>
<proteinExistence type="inferred from homology"/>
<dbReference type="AlphaFoldDB" id="A0A1P8KPR8"/>
<dbReference type="InterPro" id="IPR016142">
    <property type="entry name" value="Citrate_synth-like_lrg_a-sub"/>
</dbReference>
<name>A0A1P8KPR8_9BACT</name>
<protein>
    <recommendedName>
        <fullName evidence="6 7">Citrate synthase</fullName>
    </recommendedName>
</protein>
<gene>
    <name evidence="11" type="ORF">LPB137_11970</name>
</gene>